<dbReference type="InterPro" id="IPR000719">
    <property type="entry name" value="Prot_kinase_dom"/>
</dbReference>
<evidence type="ECO:0000256" key="2">
    <source>
        <dbReference type="ARBA" id="ARBA00022527"/>
    </source>
</evidence>
<evidence type="ECO:0000256" key="5">
    <source>
        <dbReference type="ARBA" id="ARBA00022777"/>
    </source>
</evidence>
<keyword evidence="6 7" id="KW-0067">ATP-binding</keyword>
<dbReference type="CDD" id="cd14058">
    <property type="entry name" value="STKc_TAK1"/>
    <property type="match status" value="1"/>
</dbReference>
<dbReference type="Proteomes" id="UP000069940">
    <property type="component" value="Unassembled WGS sequence"/>
</dbReference>
<reference evidence="11" key="1">
    <citation type="journal article" date="2015" name="Proc. Natl. Acad. Sci. U.S.A.">
        <title>Genome sequence of the Asian Tiger mosquito, Aedes albopictus, reveals insights into its biology, genetics, and evolution.</title>
        <authorList>
            <person name="Chen X.G."/>
            <person name="Jiang X."/>
            <person name="Gu J."/>
            <person name="Xu M."/>
            <person name="Wu Y."/>
            <person name="Deng Y."/>
            <person name="Zhang C."/>
            <person name="Bonizzoni M."/>
            <person name="Dermauw W."/>
            <person name="Vontas J."/>
            <person name="Armbruster P."/>
            <person name="Huang X."/>
            <person name="Yang Y."/>
            <person name="Zhang H."/>
            <person name="He W."/>
            <person name="Peng H."/>
            <person name="Liu Y."/>
            <person name="Wu K."/>
            <person name="Chen J."/>
            <person name="Lirakis M."/>
            <person name="Topalis P."/>
            <person name="Van Leeuwen T."/>
            <person name="Hall A.B."/>
            <person name="Jiang X."/>
            <person name="Thorpe C."/>
            <person name="Mueller R.L."/>
            <person name="Sun C."/>
            <person name="Waterhouse R.M."/>
            <person name="Yan G."/>
            <person name="Tu Z.J."/>
            <person name="Fang X."/>
            <person name="James A.A."/>
        </authorList>
    </citation>
    <scope>NUCLEOTIDE SEQUENCE [LARGE SCALE GENOMIC DNA]</scope>
    <source>
        <strain evidence="11">Foshan</strain>
    </source>
</reference>
<dbReference type="InterPro" id="IPR008271">
    <property type="entry name" value="Ser/Thr_kinase_AS"/>
</dbReference>
<evidence type="ECO:0000259" key="9">
    <source>
        <dbReference type="PROSITE" id="PS50011"/>
    </source>
</evidence>
<dbReference type="PROSITE" id="PS00108">
    <property type="entry name" value="PROTEIN_KINASE_ST"/>
    <property type="match status" value="1"/>
</dbReference>
<evidence type="ECO:0000256" key="6">
    <source>
        <dbReference type="ARBA" id="ARBA00022840"/>
    </source>
</evidence>
<sequence length="722" mass="80138">MAVQRTSMTDSLPAFVTEIDINEIETLGTVGKGSFGTVIRGRWKNNFVAVKLIEFEADRDAFITEVCQLSRVAHPNIIGLFGACTRRPNVCLVMEYADGGSLHTALHCRPKPHYTAAHAMSWARQCAEGVAYLHDMTPKAMIHRDLKPPNLLLVKNGTVLKICDFGTVTDKSTRMTNNKGSAAWMAPEVFEGSTYTEKCDVFSWGIILWEVIAREQPFKNMENPYAIMWKVHQGSRPPLIEGCPKPIEQLIINCWNQEPKNRPSMQEVVDQMNQLCKFFPGEYEPIEYPNEADDDEESSYTHDDSTLDTNHHGTGSSSNSTYYGRNHGTITSNNATNTSTPVATSTNLSRFTGYRTNDYRSPARNTYSRGSDYGRYSISNDTLGSSHYSRNARPSMVGYVAPDYNYRSTALRRNRGRSPPPHAAEPISNDVTPVPYRMNNQLSVAIDPSMTWKDANTGEPLRDLVENSSNNQGTERLVVTRRNNVPIDNNLPCSTAAAATTIAPSKLSAGNANFSTSSHIANTSGGVNINSVDAVAAGINRPVSTSSSAETSLDYKSLNSILDDNLRPLAPIPGNSRSEQIHDEHEKLVQEYWEIQTQIGISQALRDNLQANMPAEELRLKKEYLKKLEEKEALMKFKASLQQQLDDRRRMACNAQVHTPSVVRLQQNQHQQSVPGSTVAGSPTRPFQRQDSANDSTWVLVNRTDIDHDPTQPEAPGGNNPS</sequence>
<evidence type="ECO:0000256" key="1">
    <source>
        <dbReference type="ARBA" id="ARBA00006529"/>
    </source>
</evidence>
<feature type="compositionally biased region" description="Polar residues" evidence="8">
    <location>
        <begin position="666"/>
        <end position="699"/>
    </location>
</feature>
<evidence type="ECO:0000256" key="3">
    <source>
        <dbReference type="ARBA" id="ARBA00022679"/>
    </source>
</evidence>
<dbReference type="Gene3D" id="1.10.510.10">
    <property type="entry name" value="Transferase(Phosphotransferase) domain 1"/>
    <property type="match status" value="1"/>
</dbReference>
<evidence type="ECO:0000256" key="8">
    <source>
        <dbReference type="SAM" id="MobiDB-lite"/>
    </source>
</evidence>
<accession>A0ABM1ZIX8</accession>
<dbReference type="SUPFAM" id="SSF56112">
    <property type="entry name" value="Protein kinase-like (PK-like)"/>
    <property type="match status" value="1"/>
</dbReference>
<dbReference type="EnsemblMetazoa" id="AALFPA23_018926.R27836">
    <property type="protein sequence ID" value="AALFPA23_018926.P27836"/>
    <property type="gene ID" value="AALFPA23_018926"/>
</dbReference>
<dbReference type="PANTHER" id="PTHR46716">
    <property type="entry name" value="MITOGEN-ACTIVATED PROTEIN KINASE KINASE KINASE 7"/>
    <property type="match status" value="1"/>
</dbReference>
<dbReference type="PRINTS" id="PR00109">
    <property type="entry name" value="TYRKINASE"/>
</dbReference>
<feature type="region of interest" description="Disordered" evidence="8">
    <location>
        <begin position="411"/>
        <end position="434"/>
    </location>
</feature>
<evidence type="ECO:0000256" key="7">
    <source>
        <dbReference type="PROSITE-ProRule" id="PRU10141"/>
    </source>
</evidence>
<feature type="compositionally biased region" description="Low complexity" evidence="8">
    <location>
        <begin position="312"/>
        <end position="347"/>
    </location>
</feature>
<dbReference type="SMART" id="SM00220">
    <property type="entry name" value="S_TKc"/>
    <property type="match status" value="1"/>
</dbReference>
<dbReference type="InterPro" id="IPR017441">
    <property type="entry name" value="Protein_kinase_ATP_BS"/>
</dbReference>
<dbReference type="RefSeq" id="XP_062701553.1">
    <property type="nucleotide sequence ID" value="XM_062845569.1"/>
</dbReference>
<feature type="region of interest" description="Disordered" evidence="8">
    <location>
        <begin position="666"/>
        <end position="722"/>
    </location>
</feature>
<dbReference type="PANTHER" id="PTHR46716:SF1">
    <property type="entry name" value="MITOGEN-ACTIVATED PROTEIN KINASE KINASE KINASE 7"/>
    <property type="match status" value="1"/>
</dbReference>
<dbReference type="PROSITE" id="PS50011">
    <property type="entry name" value="PROTEIN_KINASE_DOM"/>
    <property type="match status" value="1"/>
</dbReference>
<evidence type="ECO:0000313" key="10">
    <source>
        <dbReference type="EnsemblMetazoa" id="AALFPA23_018926.P27836"/>
    </source>
</evidence>
<name>A0ABM1ZIX8_AEDAL</name>
<evidence type="ECO:0000313" key="11">
    <source>
        <dbReference type="Proteomes" id="UP000069940"/>
    </source>
</evidence>
<feature type="domain" description="Protein kinase" evidence="9">
    <location>
        <begin position="24"/>
        <end position="279"/>
    </location>
</feature>
<feature type="binding site" evidence="7">
    <location>
        <position position="51"/>
    </location>
    <ligand>
        <name>ATP</name>
        <dbReference type="ChEBI" id="CHEBI:30616"/>
    </ligand>
</feature>
<keyword evidence="5" id="KW-0418">Kinase</keyword>
<reference evidence="10" key="2">
    <citation type="submission" date="2025-05" db="UniProtKB">
        <authorList>
            <consortium name="EnsemblMetazoa"/>
        </authorList>
    </citation>
    <scope>IDENTIFICATION</scope>
    <source>
        <strain evidence="10">Foshan</strain>
    </source>
</reference>
<feature type="compositionally biased region" description="Basic and acidic residues" evidence="8">
    <location>
        <begin position="299"/>
        <end position="311"/>
    </location>
</feature>
<evidence type="ECO:0000256" key="4">
    <source>
        <dbReference type="ARBA" id="ARBA00022741"/>
    </source>
</evidence>
<proteinExistence type="inferred from homology"/>
<dbReference type="InterPro" id="IPR001245">
    <property type="entry name" value="Ser-Thr/Tyr_kinase_cat_dom"/>
</dbReference>
<keyword evidence="3" id="KW-0808">Transferase</keyword>
<organism evidence="10 11">
    <name type="scientific">Aedes albopictus</name>
    <name type="common">Asian tiger mosquito</name>
    <name type="synonym">Stegomyia albopicta</name>
    <dbReference type="NCBI Taxonomy" id="7160"/>
    <lineage>
        <taxon>Eukaryota</taxon>
        <taxon>Metazoa</taxon>
        <taxon>Ecdysozoa</taxon>
        <taxon>Arthropoda</taxon>
        <taxon>Hexapoda</taxon>
        <taxon>Insecta</taxon>
        <taxon>Pterygota</taxon>
        <taxon>Neoptera</taxon>
        <taxon>Endopterygota</taxon>
        <taxon>Diptera</taxon>
        <taxon>Nematocera</taxon>
        <taxon>Culicoidea</taxon>
        <taxon>Culicidae</taxon>
        <taxon>Culicinae</taxon>
        <taxon>Aedini</taxon>
        <taxon>Aedes</taxon>
        <taxon>Stegomyia</taxon>
    </lineage>
</organism>
<keyword evidence="2" id="KW-0723">Serine/threonine-protein kinase</keyword>
<protein>
    <recommendedName>
        <fullName evidence="9">Protein kinase domain-containing protein</fullName>
    </recommendedName>
</protein>
<feature type="region of interest" description="Disordered" evidence="8">
    <location>
        <begin position="286"/>
        <end position="391"/>
    </location>
</feature>
<dbReference type="InterPro" id="IPR011009">
    <property type="entry name" value="Kinase-like_dom_sf"/>
</dbReference>
<dbReference type="Gene3D" id="3.30.200.20">
    <property type="entry name" value="Phosphorylase Kinase, domain 1"/>
    <property type="match status" value="1"/>
</dbReference>
<keyword evidence="4 7" id="KW-0547">Nucleotide-binding</keyword>
<comment type="similarity">
    <text evidence="1">Belongs to the protein kinase superfamily. STE Ser/Thr protein kinase family. MAP kinase kinase kinase subfamily.</text>
</comment>
<dbReference type="PROSITE" id="PS00107">
    <property type="entry name" value="PROTEIN_KINASE_ATP"/>
    <property type="match status" value="1"/>
</dbReference>
<dbReference type="GeneID" id="115254050"/>
<feature type="compositionally biased region" description="Polar residues" evidence="8">
    <location>
        <begin position="377"/>
        <end position="389"/>
    </location>
</feature>
<dbReference type="Pfam" id="PF07714">
    <property type="entry name" value="PK_Tyr_Ser-Thr"/>
    <property type="match status" value="1"/>
</dbReference>
<keyword evidence="11" id="KW-1185">Reference proteome</keyword>